<keyword evidence="4" id="KW-1185">Reference proteome</keyword>
<comment type="caution">
    <text evidence="3">The sequence shown here is derived from an EMBL/GenBank/DDBJ whole genome shotgun (WGS) entry which is preliminary data.</text>
</comment>
<evidence type="ECO:0000256" key="1">
    <source>
        <dbReference type="SAM" id="MobiDB-lite"/>
    </source>
</evidence>
<dbReference type="EMBL" id="PNEN01001638">
    <property type="protein sequence ID" value="PPJ52927.1"/>
    <property type="molecule type" value="Genomic_DNA"/>
</dbReference>
<evidence type="ECO:0000313" key="3">
    <source>
        <dbReference type="EMBL" id="PPJ52927.1"/>
    </source>
</evidence>
<evidence type="ECO:0000256" key="2">
    <source>
        <dbReference type="SAM" id="Phobius"/>
    </source>
</evidence>
<keyword evidence="2" id="KW-1133">Transmembrane helix</keyword>
<keyword evidence="2" id="KW-0812">Transmembrane</keyword>
<organism evidence="3 4">
    <name type="scientific">Cercospora berteroae</name>
    <dbReference type="NCBI Taxonomy" id="357750"/>
    <lineage>
        <taxon>Eukaryota</taxon>
        <taxon>Fungi</taxon>
        <taxon>Dikarya</taxon>
        <taxon>Ascomycota</taxon>
        <taxon>Pezizomycotina</taxon>
        <taxon>Dothideomycetes</taxon>
        <taxon>Dothideomycetidae</taxon>
        <taxon>Mycosphaerellales</taxon>
        <taxon>Mycosphaerellaceae</taxon>
        <taxon>Cercospora</taxon>
    </lineage>
</organism>
<proteinExistence type="predicted"/>
<feature type="region of interest" description="Disordered" evidence="1">
    <location>
        <begin position="70"/>
        <end position="95"/>
    </location>
</feature>
<dbReference type="OrthoDB" id="5422688at2759"/>
<evidence type="ECO:0000313" key="4">
    <source>
        <dbReference type="Proteomes" id="UP000237631"/>
    </source>
</evidence>
<accession>A0A2S6BZL2</accession>
<feature type="transmembrane region" description="Helical" evidence="2">
    <location>
        <begin position="177"/>
        <end position="196"/>
    </location>
</feature>
<sequence length="304" mass="34136">MGLMDLVAPLLSFIAVAPLLVSTVLMGDWFGLGNACAIVCSILVRSFIMWQRRRALDSVAAPETVVDVQTSQQSEKLPQYREKSLPPTPSTHSSLESVRQLHRKISAPTSDDIVKLLITRADGKMVTIYTPRQILNTFVHEAKLSHPQTYHLVRYCGWTAFGVQMCILGMASLFTQIYTVILLVFSTWALSHSFNFDVGRKTYAAIAEDGTLSDYRSTHFGNKLEVEQENPRHGEGGGVDKRMHAYVRLQPTERQEAMLKHWSMLPFEGVPWYDNYHQAKVDYAASIDRVAMKSPLSSSPSQQS</sequence>
<name>A0A2S6BZL2_9PEZI</name>
<dbReference type="Proteomes" id="UP000237631">
    <property type="component" value="Unassembled WGS sequence"/>
</dbReference>
<dbReference type="AlphaFoldDB" id="A0A2S6BZL2"/>
<protein>
    <submittedName>
        <fullName evidence="3">Uncharacterized protein</fullName>
    </submittedName>
</protein>
<feature type="transmembrane region" description="Helical" evidence="2">
    <location>
        <begin position="32"/>
        <end position="50"/>
    </location>
</feature>
<gene>
    <name evidence="3" type="ORF">CBER1_11566</name>
</gene>
<reference evidence="4" key="1">
    <citation type="journal article" date="2017" name="bioRxiv">
        <title>Conservation of a gene cluster reveals novel cercosporin biosynthetic mechanisms and extends production to the genus Colletotrichum.</title>
        <authorList>
            <person name="de Jonge R."/>
            <person name="Ebert M.K."/>
            <person name="Huitt-Roehl C.R."/>
            <person name="Pal P."/>
            <person name="Suttle J.C."/>
            <person name="Spanner R.E."/>
            <person name="Neubauer J.D."/>
            <person name="Jurick W.M.II."/>
            <person name="Stott K.A."/>
            <person name="Secor G.A."/>
            <person name="Thomma B.P.H.J."/>
            <person name="Van de Peer Y."/>
            <person name="Townsend C.A."/>
            <person name="Bolton M.D."/>
        </authorList>
    </citation>
    <scope>NUCLEOTIDE SEQUENCE [LARGE SCALE GENOMIC DNA]</scope>
    <source>
        <strain evidence="4">CBS538.71</strain>
    </source>
</reference>
<keyword evidence="2" id="KW-0472">Membrane</keyword>